<evidence type="ECO:0000313" key="3">
    <source>
        <dbReference type="Proteomes" id="UP000315215"/>
    </source>
</evidence>
<sequence length="192" mass="21428">MDVSVFQQAKKGNYYCGDSYYYEETDDGFICALADGLGSGEYAKESSHAVIQAIEHNKDVSLDQLIKICNQELIGKRGVVLGMLKVDYHSHTFSFTSIGNVGVMTITSSGEKKRSIPNSGYLAGYPRPFKVTKGQLENHLVFILFSDGVNDRDLSSKYFMMKEVHQITETFESICGTNEKDDTTLIAIKYTE</sequence>
<dbReference type="OrthoDB" id="1090916at2"/>
<dbReference type="AlphaFoldDB" id="A0A516KKZ9"/>
<organism evidence="2 3">
    <name type="scientific">Radiobacillus deserti</name>
    <dbReference type="NCBI Taxonomy" id="2594883"/>
    <lineage>
        <taxon>Bacteria</taxon>
        <taxon>Bacillati</taxon>
        <taxon>Bacillota</taxon>
        <taxon>Bacilli</taxon>
        <taxon>Bacillales</taxon>
        <taxon>Bacillaceae</taxon>
        <taxon>Radiobacillus</taxon>
    </lineage>
</organism>
<dbReference type="Pfam" id="PF07228">
    <property type="entry name" value="SpoIIE"/>
    <property type="match status" value="1"/>
</dbReference>
<feature type="domain" description="PPM-type phosphatase" evidence="1">
    <location>
        <begin position="1"/>
        <end position="190"/>
    </location>
</feature>
<evidence type="ECO:0000259" key="1">
    <source>
        <dbReference type="SMART" id="SM00331"/>
    </source>
</evidence>
<keyword evidence="3" id="KW-1185">Reference proteome</keyword>
<dbReference type="KEGG" id="aqt:FN924_02400"/>
<protein>
    <submittedName>
        <fullName evidence="2">SpoIIE family protein phosphatase</fullName>
    </submittedName>
</protein>
<dbReference type="SUPFAM" id="SSF81606">
    <property type="entry name" value="PP2C-like"/>
    <property type="match status" value="1"/>
</dbReference>
<evidence type="ECO:0000313" key="2">
    <source>
        <dbReference type="EMBL" id="QDP42066.1"/>
    </source>
</evidence>
<name>A0A516KKZ9_9BACI</name>
<dbReference type="SMART" id="SM00331">
    <property type="entry name" value="PP2C_SIG"/>
    <property type="match status" value="1"/>
</dbReference>
<dbReference type="EMBL" id="CP041666">
    <property type="protein sequence ID" value="QDP42066.1"/>
    <property type="molecule type" value="Genomic_DNA"/>
</dbReference>
<accession>A0A516KKZ9</accession>
<dbReference type="PANTHER" id="PTHR35801:SF1">
    <property type="entry name" value="PHOSPHOSERINE PHOSPHATASE RSBX"/>
    <property type="match status" value="1"/>
</dbReference>
<dbReference type="PANTHER" id="PTHR35801">
    <property type="entry name" value="PHOSPHOSERINE PHOSPHATASE RSBX"/>
    <property type="match status" value="1"/>
</dbReference>
<dbReference type="Gene3D" id="3.60.40.10">
    <property type="entry name" value="PPM-type phosphatase domain"/>
    <property type="match status" value="1"/>
</dbReference>
<proteinExistence type="predicted"/>
<dbReference type="InterPro" id="IPR036457">
    <property type="entry name" value="PPM-type-like_dom_sf"/>
</dbReference>
<gene>
    <name evidence="2" type="ORF">FN924_02400</name>
</gene>
<dbReference type="Proteomes" id="UP000315215">
    <property type="component" value="Chromosome"/>
</dbReference>
<dbReference type="InterPro" id="IPR039248">
    <property type="entry name" value="Ptase_RsbX"/>
</dbReference>
<dbReference type="InterPro" id="IPR001932">
    <property type="entry name" value="PPM-type_phosphatase-like_dom"/>
</dbReference>
<reference evidence="2 3" key="1">
    <citation type="submission" date="2019-07" db="EMBL/GenBank/DDBJ databases">
        <authorList>
            <person name="Li J."/>
        </authorList>
    </citation>
    <scope>NUCLEOTIDE SEQUENCE [LARGE SCALE GENOMIC DNA]</scope>
    <source>
        <strain evidence="2 3">TKL69</strain>
    </source>
</reference>